<keyword evidence="3" id="KW-0285">Flavoprotein</keyword>
<dbReference type="InterPro" id="IPR016167">
    <property type="entry name" value="FAD-bd_PCMH_sub1"/>
</dbReference>
<protein>
    <submittedName>
        <fullName evidence="7">FAD binding domain-containing protein</fullName>
    </submittedName>
</protein>
<keyword evidence="5" id="KW-0560">Oxidoreductase</keyword>
<comment type="similarity">
    <text evidence="2">Belongs to the oxygen-dependent FAD-linked oxidoreductase family.</text>
</comment>
<evidence type="ECO:0000256" key="3">
    <source>
        <dbReference type="ARBA" id="ARBA00022630"/>
    </source>
</evidence>
<dbReference type="Gene3D" id="3.40.462.20">
    <property type="match status" value="1"/>
</dbReference>
<comment type="cofactor">
    <cofactor evidence="1">
        <name>FAD</name>
        <dbReference type="ChEBI" id="CHEBI:57692"/>
    </cofactor>
</comment>
<feature type="domain" description="FAD-binding PCMH-type" evidence="6">
    <location>
        <begin position="1"/>
        <end position="163"/>
    </location>
</feature>
<evidence type="ECO:0000256" key="2">
    <source>
        <dbReference type="ARBA" id="ARBA00005466"/>
    </source>
</evidence>
<dbReference type="InterPro" id="IPR016169">
    <property type="entry name" value="FAD-bd_PCMH_sub2"/>
</dbReference>
<dbReference type="RefSeq" id="WP_121246816.1">
    <property type="nucleotide sequence ID" value="NZ_RBIL01000001.1"/>
</dbReference>
<dbReference type="InterPro" id="IPR016166">
    <property type="entry name" value="FAD-bd_PCMH"/>
</dbReference>
<evidence type="ECO:0000256" key="5">
    <source>
        <dbReference type="ARBA" id="ARBA00023002"/>
    </source>
</evidence>
<dbReference type="InterPro" id="IPR050416">
    <property type="entry name" value="FAD-linked_Oxidoreductase"/>
</dbReference>
<dbReference type="PANTHER" id="PTHR42973:SF39">
    <property type="entry name" value="FAD-BINDING PCMH-TYPE DOMAIN-CONTAINING PROTEIN"/>
    <property type="match status" value="1"/>
</dbReference>
<reference evidence="7 8" key="1">
    <citation type="submission" date="2018-10" db="EMBL/GenBank/DDBJ databases">
        <title>Genomic Encyclopedia of Archaeal and Bacterial Type Strains, Phase II (KMG-II): from individual species to whole genera.</title>
        <authorList>
            <person name="Goeker M."/>
        </authorList>
    </citation>
    <scope>NUCLEOTIDE SEQUENCE [LARGE SCALE GENOMIC DNA]</scope>
    <source>
        <strain evidence="7 8">DSM 14954</strain>
    </source>
</reference>
<dbReference type="SUPFAM" id="SSF56176">
    <property type="entry name" value="FAD-binding/transporter-associated domain-like"/>
    <property type="match status" value="1"/>
</dbReference>
<dbReference type="PANTHER" id="PTHR42973">
    <property type="entry name" value="BINDING OXIDOREDUCTASE, PUTATIVE (AFU_ORTHOLOGUE AFUA_1G17690)-RELATED"/>
    <property type="match status" value="1"/>
</dbReference>
<dbReference type="PROSITE" id="PS51387">
    <property type="entry name" value="FAD_PCMH"/>
    <property type="match status" value="1"/>
</dbReference>
<dbReference type="Proteomes" id="UP000278962">
    <property type="component" value="Unassembled WGS sequence"/>
</dbReference>
<dbReference type="OrthoDB" id="5169292at2"/>
<dbReference type="GO" id="GO:0016491">
    <property type="term" value="F:oxidoreductase activity"/>
    <property type="evidence" value="ECO:0007669"/>
    <property type="project" value="UniProtKB-KW"/>
</dbReference>
<name>A0A660L7W4_9ACTN</name>
<dbReference type="InterPro" id="IPR036318">
    <property type="entry name" value="FAD-bd_PCMH-like_sf"/>
</dbReference>
<evidence type="ECO:0000256" key="4">
    <source>
        <dbReference type="ARBA" id="ARBA00022827"/>
    </source>
</evidence>
<sequence length="370" mass="38662">MIAAHTPADVRAAVLTARARGQRVAVRATGHGTFAEPTADTLVIDTSSMRSVLVDPARRTARVGPGATAADVVAAAAPFGLAPVTGTDGTVGLTGFTLGGGHGFLARRHGLAADNLLRADVVGADGELITARADRRSGLFWALRGAGGNFGVATSLEIRLHPVRELFGGVARFDRGLAPHLLQRLAEYVQPDALNVSVVTERDAVAVRGVFVGGADDAWRALAPLFLDEPLTDDFRTMPYADTFTIGGTAPRRFELLRDVPVDAVLAVAEHANAVEVKRWGGAIARGSSPAGHRGVPFSVTVDGDLGALDGHVTGGTFLNFCKDPARTHDAYTPADRDRLLELKHAYDPENVFGVGHALLAAEAVRGLAA</sequence>
<evidence type="ECO:0000313" key="8">
    <source>
        <dbReference type="Proteomes" id="UP000278962"/>
    </source>
</evidence>
<dbReference type="Gene3D" id="3.30.465.10">
    <property type="match status" value="1"/>
</dbReference>
<dbReference type="GO" id="GO:0071949">
    <property type="term" value="F:FAD binding"/>
    <property type="evidence" value="ECO:0007669"/>
    <property type="project" value="InterPro"/>
</dbReference>
<evidence type="ECO:0000313" key="7">
    <source>
        <dbReference type="EMBL" id="RKQ90345.1"/>
    </source>
</evidence>
<accession>A0A660L7W4</accession>
<dbReference type="Pfam" id="PF01565">
    <property type="entry name" value="FAD_binding_4"/>
    <property type="match status" value="1"/>
</dbReference>
<gene>
    <name evidence="7" type="ORF">C8N24_0146</name>
</gene>
<keyword evidence="8" id="KW-1185">Reference proteome</keyword>
<dbReference type="AlphaFoldDB" id="A0A660L7W4"/>
<dbReference type="Gene3D" id="3.30.43.10">
    <property type="entry name" value="Uridine Diphospho-n-acetylenolpyruvylglucosamine Reductase, domain 2"/>
    <property type="match status" value="1"/>
</dbReference>
<evidence type="ECO:0000256" key="1">
    <source>
        <dbReference type="ARBA" id="ARBA00001974"/>
    </source>
</evidence>
<evidence type="ECO:0000259" key="6">
    <source>
        <dbReference type="PROSITE" id="PS51387"/>
    </source>
</evidence>
<keyword evidence="4" id="KW-0274">FAD</keyword>
<comment type="caution">
    <text evidence="7">The sequence shown here is derived from an EMBL/GenBank/DDBJ whole genome shotgun (WGS) entry which is preliminary data.</text>
</comment>
<organism evidence="7 8">
    <name type="scientific">Solirubrobacter pauli</name>
    <dbReference type="NCBI Taxonomy" id="166793"/>
    <lineage>
        <taxon>Bacteria</taxon>
        <taxon>Bacillati</taxon>
        <taxon>Actinomycetota</taxon>
        <taxon>Thermoleophilia</taxon>
        <taxon>Solirubrobacterales</taxon>
        <taxon>Solirubrobacteraceae</taxon>
        <taxon>Solirubrobacter</taxon>
    </lineage>
</organism>
<dbReference type="InterPro" id="IPR006094">
    <property type="entry name" value="Oxid_FAD_bind_N"/>
</dbReference>
<proteinExistence type="inferred from homology"/>
<dbReference type="EMBL" id="RBIL01000001">
    <property type="protein sequence ID" value="RKQ90345.1"/>
    <property type="molecule type" value="Genomic_DNA"/>
</dbReference>